<dbReference type="AlphaFoldDB" id="A0A060TCC4"/>
<evidence type="ECO:0000256" key="10">
    <source>
        <dbReference type="ARBA" id="ARBA00024975"/>
    </source>
</evidence>
<dbReference type="GO" id="GO:0048309">
    <property type="term" value="P:endoplasmic reticulum inheritance"/>
    <property type="evidence" value="ECO:0007669"/>
    <property type="project" value="InterPro"/>
</dbReference>
<name>A0A060TCC4_BLAAD</name>
<reference evidence="13" key="1">
    <citation type="submission" date="2014-02" db="EMBL/GenBank/DDBJ databases">
        <authorList>
            <person name="Genoscope - CEA"/>
        </authorList>
    </citation>
    <scope>NUCLEOTIDE SEQUENCE</scope>
    <source>
        <strain evidence="13">LS3</strain>
    </source>
</reference>
<keyword evidence="8" id="KW-0175">Coiled coil</keyword>
<dbReference type="GO" id="GO:0003723">
    <property type="term" value="F:RNA binding"/>
    <property type="evidence" value="ECO:0007669"/>
    <property type="project" value="UniProtKB-KW"/>
</dbReference>
<evidence type="ECO:0000256" key="8">
    <source>
        <dbReference type="ARBA" id="ARBA00023054"/>
    </source>
</evidence>
<feature type="region of interest" description="Disordered" evidence="12">
    <location>
        <begin position="103"/>
        <end position="146"/>
    </location>
</feature>
<proteinExistence type="inferred from homology"/>
<dbReference type="InterPro" id="IPR031398">
    <property type="entry name" value="She3"/>
</dbReference>
<evidence type="ECO:0000256" key="6">
    <source>
        <dbReference type="ARBA" id="ARBA00022824"/>
    </source>
</evidence>
<evidence type="ECO:0000256" key="9">
    <source>
        <dbReference type="ARBA" id="ARBA00023136"/>
    </source>
</evidence>
<evidence type="ECO:0000256" key="11">
    <source>
        <dbReference type="RuleBase" id="RU362142"/>
    </source>
</evidence>
<evidence type="ECO:0000256" key="12">
    <source>
        <dbReference type="SAM" id="MobiDB-lite"/>
    </source>
</evidence>
<evidence type="ECO:0000256" key="3">
    <source>
        <dbReference type="ARBA" id="ARBA00019884"/>
    </source>
</evidence>
<gene>
    <name evidence="11" type="primary">SHE3</name>
    <name evidence="13" type="ORF">GNLVRS02_ARAD1D35156g</name>
</gene>
<keyword evidence="7 11" id="KW-0694">RNA-binding</keyword>
<keyword evidence="5 11" id="KW-0509">mRNA transport</keyword>
<keyword evidence="6 11" id="KW-0256">Endoplasmic reticulum</keyword>
<evidence type="ECO:0000256" key="2">
    <source>
        <dbReference type="ARBA" id="ARBA00008123"/>
    </source>
</evidence>
<comment type="function">
    <text evidence="10">RNA-binding protein that binds specific mRNAs including the ASH1 mRNA, coding for a repressor of the HO endonuclease. Part of the mRNA localization machinery that restricts accumulation of certain proteins to the bud and in the daughter cell. Required for the delivery of cortical endoplasmic reticulum into the emerging bud.</text>
</comment>
<evidence type="ECO:0000256" key="1">
    <source>
        <dbReference type="ARBA" id="ARBA00004406"/>
    </source>
</evidence>
<dbReference type="GO" id="GO:0005789">
    <property type="term" value="C:endoplasmic reticulum membrane"/>
    <property type="evidence" value="ECO:0007669"/>
    <property type="project" value="UniProtKB-SubCell"/>
</dbReference>
<sequence length="378" mass="43289">MAHILASGGTSEIASYHSRSRSLDQSTSGAIDEECPDPEVRITRTLTLNRNPRPKSTYDPNTQMPPAPTSPSDWEARAKELRDEINREHLSLKRLEALAEDLPKLKRHTRTHDQPESRQQDTSHHHNAKDSRRSSSNRQNEDLHSTSRVIENLQATADMLKRDLHAQRELARQETSSREALGKRCEILESTNDTLKRQVDMLTRLLERKERRIEELEGTIETKNDKIERLEQDVRAHDTCKLRQEHMEAEISRLETAYSAVLESARRVKDRCTSDISAISEKITNLESERQRDGERAGLLATKVAEQAAERERLAKLQGHAAELRQRHLKQIEAAFADMKKEIADSDSGMTRKVNNALRAIDALERQYIQLSKTQKHA</sequence>
<comment type="similarity">
    <text evidence="2 11">Belongs to the SHE3 family.</text>
</comment>
<evidence type="ECO:0000256" key="7">
    <source>
        <dbReference type="ARBA" id="ARBA00022884"/>
    </source>
</evidence>
<evidence type="ECO:0000313" key="13">
    <source>
        <dbReference type="EMBL" id="CDP38459.1"/>
    </source>
</evidence>
<accession>A0A060TCC4</accession>
<keyword evidence="4 11" id="KW-0813">Transport</keyword>
<evidence type="ECO:0000256" key="5">
    <source>
        <dbReference type="ARBA" id="ARBA00022816"/>
    </source>
</evidence>
<organism evidence="13">
    <name type="scientific">Blastobotrys adeninivorans</name>
    <name type="common">Yeast</name>
    <name type="synonym">Arxula adeninivorans</name>
    <dbReference type="NCBI Taxonomy" id="409370"/>
    <lineage>
        <taxon>Eukaryota</taxon>
        <taxon>Fungi</taxon>
        <taxon>Dikarya</taxon>
        <taxon>Ascomycota</taxon>
        <taxon>Saccharomycotina</taxon>
        <taxon>Dipodascomycetes</taxon>
        <taxon>Dipodascales</taxon>
        <taxon>Trichomonascaceae</taxon>
        <taxon>Blastobotrys</taxon>
    </lineage>
</organism>
<keyword evidence="9 11" id="KW-0472">Membrane</keyword>
<evidence type="ECO:0000256" key="4">
    <source>
        <dbReference type="ARBA" id="ARBA00022448"/>
    </source>
</evidence>
<feature type="region of interest" description="Disordered" evidence="12">
    <location>
        <begin position="1"/>
        <end position="75"/>
    </location>
</feature>
<protein>
    <recommendedName>
        <fullName evidence="3 11">SWI5-dependent HO expression protein 3</fullName>
    </recommendedName>
</protein>
<dbReference type="EMBL" id="HG937694">
    <property type="protein sequence ID" value="CDP38459.1"/>
    <property type="molecule type" value="Genomic_DNA"/>
</dbReference>
<feature type="compositionally biased region" description="Basic and acidic residues" evidence="12">
    <location>
        <begin position="111"/>
        <end position="145"/>
    </location>
</feature>
<dbReference type="GO" id="GO:0051028">
    <property type="term" value="P:mRNA transport"/>
    <property type="evidence" value="ECO:0007669"/>
    <property type="project" value="UniProtKB-UniRule"/>
</dbReference>
<reference evidence="13" key="2">
    <citation type="submission" date="2014-06" db="EMBL/GenBank/DDBJ databases">
        <title>The complete genome of Blastobotrys (Arxula) adeninivorans LS3 - a yeast of biotechnological interest.</title>
        <authorList>
            <person name="Kunze G."/>
            <person name="Gaillardin C."/>
            <person name="Czernicka M."/>
            <person name="Durrens P."/>
            <person name="Martin T."/>
            <person name="Boer E."/>
            <person name="Gabaldon T."/>
            <person name="Cruz J."/>
            <person name="Talla E."/>
            <person name="Marck C."/>
            <person name="Goffeau A."/>
            <person name="Barbe V."/>
            <person name="Baret P."/>
            <person name="Baronian K."/>
            <person name="Beier S."/>
            <person name="Bleykasten C."/>
            <person name="Bode R."/>
            <person name="Casaregola S."/>
            <person name="Despons L."/>
            <person name="Fairhead C."/>
            <person name="Giersberg M."/>
            <person name="Gierski P."/>
            <person name="Hahnel U."/>
            <person name="Hartmann A."/>
            <person name="Jankowska D."/>
            <person name="Jubin C."/>
            <person name="Jung P."/>
            <person name="Lafontaine I."/>
            <person name="Leh-Louis V."/>
            <person name="Lemaire M."/>
            <person name="Marcet-Houben M."/>
            <person name="Mascher M."/>
            <person name="Morel G."/>
            <person name="Richard G.-F."/>
            <person name="Riechen J."/>
            <person name="Sacerdot C."/>
            <person name="Sarkar A."/>
            <person name="Savel G."/>
            <person name="Schacherer J."/>
            <person name="Sherman D."/>
            <person name="Straub M.-L."/>
            <person name="Stein N."/>
            <person name="Thierry A."/>
            <person name="Trautwein-Schult A."/>
            <person name="Westhof E."/>
            <person name="Worch S."/>
            <person name="Dujon B."/>
            <person name="Souciet J.-L."/>
            <person name="Wincker P."/>
            <person name="Scholz U."/>
            <person name="Neuveglise N."/>
        </authorList>
    </citation>
    <scope>NUCLEOTIDE SEQUENCE</scope>
    <source>
        <strain evidence="13">LS3</strain>
    </source>
</reference>
<dbReference type="Pfam" id="PF17078">
    <property type="entry name" value="SHE3"/>
    <property type="match status" value="1"/>
</dbReference>
<comment type="subcellular location">
    <subcellularLocation>
        <location evidence="1 11">Endoplasmic reticulum membrane</location>
        <topology evidence="1 11">Peripheral membrane protein</topology>
    </subcellularLocation>
</comment>